<evidence type="ECO:0000313" key="18">
    <source>
        <dbReference type="Proteomes" id="UP000677218"/>
    </source>
</evidence>
<comment type="function">
    <text evidence="14">A transpeptidase that forms peptide cross-links between adjacent glycan strands in cell wall peptidoglycan (PG). Part of the divisome machinery that synthesizes the septal cross wall. Beta-lactams inactivate the PBPs by acylating an essential serine residue in the active site of these proteins.</text>
</comment>
<keyword evidence="12" id="KW-0131">Cell cycle</keyword>
<reference evidence="17" key="1">
    <citation type="submission" date="2020-08" db="EMBL/GenBank/DDBJ databases">
        <title>Taxonomic study for Lactobacillus species isolated from hardwood bark.</title>
        <authorList>
            <person name="Tohno M."/>
            <person name="Tanizawa Y."/>
        </authorList>
    </citation>
    <scope>NUCLEOTIDE SEQUENCE</scope>
    <source>
        <strain evidence="17">B40</strain>
    </source>
</reference>
<evidence type="ECO:0000256" key="15">
    <source>
        <dbReference type="SAM" id="Phobius"/>
    </source>
</evidence>
<dbReference type="Pfam" id="PF03793">
    <property type="entry name" value="PASTA"/>
    <property type="match status" value="2"/>
</dbReference>
<accession>A0A916QIN3</accession>
<keyword evidence="18" id="KW-1185">Reference proteome</keyword>
<evidence type="ECO:0000256" key="14">
    <source>
        <dbReference type="ARBA" id="ARBA00055980"/>
    </source>
</evidence>
<dbReference type="SUPFAM" id="SSF56601">
    <property type="entry name" value="beta-lactamase/transpeptidase-like"/>
    <property type="match status" value="1"/>
</dbReference>
<dbReference type="Gene3D" id="3.30.70.2110">
    <property type="match status" value="1"/>
</dbReference>
<dbReference type="GO" id="GO:0046677">
    <property type="term" value="P:response to antibiotic"/>
    <property type="evidence" value="ECO:0007669"/>
    <property type="project" value="UniProtKB-KW"/>
</dbReference>
<dbReference type="RefSeq" id="WP_212781409.1">
    <property type="nucleotide sequence ID" value="NZ_BMAY01000017.1"/>
</dbReference>
<dbReference type="Pfam" id="PF00905">
    <property type="entry name" value="Transpeptidase"/>
    <property type="match status" value="1"/>
</dbReference>
<protein>
    <submittedName>
        <fullName evidence="17">Penicillin-binding protein 2B</fullName>
    </submittedName>
</protein>
<evidence type="ECO:0000256" key="1">
    <source>
        <dbReference type="ARBA" id="ARBA00004162"/>
    </source>
</evidence>
<dbReference type="InterPro" id="IPR005543">
    <property type="entry name" value="PASTA_dom"/>
</dbReference>
<sequence length="714" mass="77805">MKKQSNSTKNTAKAHSYRFTVGRILQIIVALVFLVFIGRFIYLGLSKTVNGVDLSKRTKSLYSTSETLTASRGTIYDRSGSVVAEDTNLYTIYAILDKSSINYKNKPEYVVDKEKTAEKLSTVLSLSKKQILKYLSKKNVYQVQFGTAGSNLTLDQKKKIQKMNLPGIKFTETPSRLYPNGVFASNLVGLTSTQSDKKTGDQSLVGVMGIEAYFNNELTGKDGYKITSASSTSSKNNVYKPAQNGNNVYLTLDSQLQSFLETQMSAIKSKYQPKKLTAVVEDMKTGQILAASQRPTFNAQTRKGLSNSYRDVLTQDSYEPGSVFKILTLSAAIETGNYQPNSYYRSGSLTLGGSTIHDWNNSGWGSIPFWQAFPRSSNVGFALLERKIGAKKWKEYLKKYHIGQKSGITLPGEQAGSISFSGSLDQAVTSFGQGVNVNVWQMMQAFSTLGNNGQMVKPQLVKKITDADGKTVKSYQVQKVGSQIYSAATRKTIVQEMKRVMNANYGTGHAYKISGLDIGVKTGTAQIASKNGGYLSGDKNYIFSVVGIYPTKNPRYCVYITMQQPKYLGKGAEVILSSIFKPLMKRVALYAQNQSSDVKVVKVPSLTGKTISKAKAEASASGIELEVLGSGKKVIAQGLSSGETLIKGNKLLVNTGGTLTMPDMTGWTSNYLEEFTKLTGIKISQSGSGTVSSQSLKAGSSLKSAKTIKIKLKE</sequence>
<evidence type="ECO:0000256" key="13">
    <source>
        <dbReference type="ARBA" id="ARBA00023316"/>
    </source>
</evidence>
<evidence type="ECO:0000256" key="11">
    <source>
        <dbReference type="ARBA" id="ARBA00023251"/>
    </source>
</evidence>
<organism evidence="17 18">
    <name type="scientific">Lactobacillus corticis</name>
    <dbReference type="NCBI Taxonomy" id="2201249"/>
    <lineage>
        <taxon>Bacteria</taxon>
        <taxon>Bacillati</taxon>
        <taxon>Bacillota</taxon>
        <taxon>Bacilli</taxon>
        <taxon>Lactobacillales</taxon>
        <taxon>Lactobacillaceae</taxon>
        <taxon>Lactobacillus</taxon>
    </lineage>
</organism>
<evidence type="ECO:0000256" key="2">
    <source>
        <dbReference type="ARBA" id="ARBA00007171"/>
    </source>
</evidence>
<comment type="caution">
    <text evidence="17">The sequence shown here is derived from an EMBL/GenBank/DDBJ whole genome shotgun (WGS) entry which is preliminary data.</text>
</comment>
<evidence type="ECO:0000256" key="8">
    <source>
        <dbReference type="ARBA" id="ARBA00022984"/>
    </source>
</evidence>
<dbReference type="Gene3D" id="3.40.710.10">
    <property type="entry name" value="DD-peptidase/beta-lactamase superfamily"/>
    <property type="match status" value="1"/>
</dbReference>
<dbReference type="InterPro" id="IPR005311">
    <property type="entry name" value="PBP_dimer"/>
</dbReference>
<dbReference type="PANTHER" id="PTHR30627:SF26">
    <property type="entry name" value="PENICILLIN-BINDING PROTEIN 2B"/>
    <property type="match status" value="1"/>
</dbReference>
<dbReference type="SUPFAM" id="SSF56519">
    <property type="entry name" value="Penicillin binding protein dimerisation domain"/>
    <property type="match status" value="1"/>
</dbReference>
<comment type="similarity">
    <text evidence="2">Belongs to the transpeptidase family.</text>
</comment>
<evidence type="ECO:0000313" key="17">
    <source>
        <dbReference type="EMBL" id="GFZ27729.1"/>
    </source>
</evidence>
<evidence type="ECO:0000256" key="5">
    <source>
        <dbReference type="ARBA" id="ARBA00022692"/>
    </source>
</evidence>
<dbReference type="Gene3D" id="2.20.70.70">
    <property type="match status" value="1"/>
</dbReference>
<keyword evidence="10 15" id="KW-0472">Membrane</keyword>
<keyword evidence="4" id="KW-0132">Cell division</keyword>
<evidence type="ECO:0000256" key="3">
    <source>
        <dbReference type="ARBA" id="ARBA00022475"/>
    </source>
</evidence>
<evidence type="ECO:0000256" key="12">
    <source>
        <dbReference type="ARBA" id="ARBA00023306"/>
    </source>
</evidence>
<dbReference type="InterPro" id="IPR012338">
    <property type="entry name" value="Beta-lactam/transpept-like"/>
</dbReference>
<dbReference type="InterPro" id="IPR001460">
    <property type="entry name" value="PCN-bd_Tpept"/>
</dbReference>
<evidence type="ECO:0000256" key="4">
    <source>
        <dbReference type="ARBA" id="ARBA00022618"/>
    </source>
</evidence>
<dbReference type="PANTHER" id="PTHR30627">
    <property type="entry name" value="PEPTIDOGLYCAN D,D-TRANSPEPTIDASE"/>
    <property type="match status" value="1"/>
</dbReference>
<dbReference type="FunFam" id="3.40.710.10:FF:000095">
    <property type="entry name" value="Penicillin-binding protein 2x"/>
    <property type="match status" value="1"/>
</dbReference>
<dbReference type="InterPro" id="IPR036138">
    <property type="entry name" value="PBP_dimer_sf"/>
</dbReference>
<evidence type="ECO:0000256" key="7">
    <source>
        <dbReference type="ARBA" id="ARBA00022960"/>
    </source>
</evidence>
<dbReference type="Pfam" id="PF03717">
    <property type="entry name" value="PBP_dimer"/>
    <property type="match status" value="1"/>
</dbReference>
<evidence type="ECO:0000259" key="16">
    <source>
        <dbReference type="PROSITE" id="PS51178"/>
    </source>
</evidence>
<dbReference type="GO" id="GO:0008360">
    <property type="term" value="P:regulation of cell shape"/>
    <property type="evidence" value="ECO:0007669"/>
    <property type="project" value="UniProtKB-KW"/>
</dbReference>
<dbReference type="InterPro" id="IPR050515">
    <property type="entry name" value="Beta-lactam/transpept"/>
</dbReference>
<proteinExistence type="inferred from homology"/>
<evidence type="ECO:0000256" key="6">
    <source>
        <dbReference type="ARBA" id="ARBA00022737"/>
    </source>
</evidence>
<evidence type="ECO:0000256" key="10">
    <source>
        <dbReference type="ARBA" id="ARBA00023136"/>
    </source>
</evidence>
<dbReference type="CDD" id="cd06575">
    <property type="entry name" value="PASTA_Pbp2x-like_2"/>
    <property type="match status" value="1"/>
</dbReference>
<dbReference type="Gene3D" id="3.90.1310.10">
    <property type="entry name" value="Penicillin-binding protein 2a (Domain 2)"/>
    <property type="match status" value="1"/>
</dbReference>
<dbReference type="CDD" id="cd06576">
    <property type="entry name" value="PASTA_Pbp2x-like_1"/>
    <property type="match status" value="1"/>
</dbReference>
<gene>
    <name evidence="17" type="primary">ftsI_2</name>
    <name evidence="17" type="ORF">LCB40_16090</name>
</gene>
<dbReference type="PROSITE" id="PS51178">
    <property type="entry name" value="PASTA"/>
    <property type="match status" value="2"/>
</dbReference>
<dbReference type="GO" id="GO:0051301">
    <property type="term" value="P:cell division"/>
    <property type="evidence" value="ECO:0007669"/>
    <property type="project" value="UniProtKB-KW"/>
</dbReference>
<evidence type="ECO:0000256" key="9">
    <source>
        <dbReference type="ARBA" id="ARBA00022989"/>
    </source>
</evidence>
<feature type="transmembrane region" description="Helical" evidence="15">
    <location>
        <begin position="21"/>
        <end position="45"/>
    </location>
</feature>
<name>A0A916QIN3_9LACO</name>
<feature type="domain" description="PASTA" evidence="16">
    <location>
        <begin position="597"/>
        <end position="657"/>
    </location>
</feature>
<dbReference type="GO" id="GO:0009252">
    <property type="term" value="P:peptidoglycan biosynthetic process"/>
    <property type="evidence" value="ECO:0007669"/>
    <property type="project" value="UniProtKB-KW"/>
</dbReference>
<dbReference type="GO" id="GO:0071555">
    <property type="term" value="P:cell wall organization"/>
    <property type="evidence" value="ECO:0007669"/>
    <property type="project" value="UniProtKB-KW"/>
</dbReference>
<dbReference type="GO" id="GO:0005886">
    <property type="term" value="C:plasma membrane"/>
    <property type="evidence" value="ECO:0007669"/>
    <property type="project" value="UniProtKB-SubCell"/>
</dbReference>
<keyword evidence="6" id="KW-0677">Repeat</keyword>
<comment type="subcellular location">
    <subcellularLocation>
        <location evidence="1">Cell membrane</location>
        <topology evidence="1">Single-pass membrane protein</topology>
    </subcellularLocation>
</comment>
<dbReference type="GO" id="GO:0008658">
    <property type="term" value="F:penicillin binding"/>
    <property type="evidence" value="ECO:0007669"/>
    <property type="project" value="InterPro"/>
</dbReference>
<keyword evidence="11" id="KW-0046">Antibiotic resistance</keyword>
<keyword evidence="7" id="KW-0133">Cell shape</keyword>
<feature type="domain" description="PASTA" evidence="16">
    <location>
        <begin position="658"/>
        <end position="714"/>
    </location>
</feature>
<dbReference type="EMBL" id="BMAY01000017">
    <property type="protein sequence ID" value="GFZ27729.1"/>
    <property type="molecule type" value="Genomic_DNA"/>
</dbReference>
<dbReference type="Proteomes" id="UP000677218">
    <property type="component" value="Unassembled WGS sequence"/>
</dbReference>
<dbReference type="SMART" id="SM00740">
    <property type="entry name" value="PASTA"/>
    <property type="match status" value="2"/>
</dbReference>
<keyword evidence="13" id="KW-0961">Cell wall biogenesis/degradation</keyword>
<keyword evidence="5 15" id="KW-0812">Transmembrane</keyword>
<keyword evidence="9 15" id="KW-1133">Transmembrane helix</keyword>
<keyword evidence="3" id="KW-1003">Cell membrane</keyword>
<dbReference type="AlphaFoldDB" id="A0A916QIN3"/>
<keyword evidence="8" id="KW-0573">Peptidoglycan synthesis</keyword>
<dbReference type="SUPFAM" id="SSF54184">
    <property type="entry name" value="Penicillin-binding protein 2x (pbp-2x), c-terminal domain"/>
    <property type="match status" value="2"/>
</dbReference>